<feature type="chain" id="PRO_5039158597" evidence="2">
    <location>
        <begin position="22"/>
        <end position="219"/>
    </location>
</feature>
<dbReference type="PANTHER" id="PTHR39201">
    <property type="entry name" value="EXPORTED PROTEIN-RELATED"/>
    <property type="match status" value="1"/>
</dbReference>
<feature type="compositionally biased region" description="Polar residues" evidence="1">
    <location>
        <begin position="46"/>
        <end position="55"/>
    </location>
</feature>
<feature type="compositionally biased region" description="Polar residues" evidence="1">
    <location>
        <begin position="22"/>
        <end position="39"/>
    </location>
</feature>
<dbReference type="PROSITE" id="PS00201">
    <property type="entry name" value="FLAVODOXIN"/>
    <property type="match status" value="1"/>
</dbReference>
<dbReference type="InterPro" id="IPR001226">
    <property type="entry name" value="Flavodoxin_CS"/>
</dbReference>
<keyword evidence="2" id="KW-0732">Signal</keyword>
<evidence type="ECO:0000259" key="3">
    <source>
        <dbReference type="PROSITE" id="PS50902"/>
    </source>
</evidence>
<reference evidence="4" key="1">
    <citation type="submission" date="2020-08" db="EMBL/GenBank/DDBJ databases">
        <title>Genome public.</title>
        <authorList>
            <person name="Liu C."/>
            <person name="Sun Q."/>
        </authorList>
    </citation>
    <scope>NUCLEOTIDE SEQUENCE</scope>
    <source>
        <strain evidence="4">H8</strain>
    </source>
</reference>
<dbReference type="InterPro" id="IPR008254">
    <property type="entry name" value="Flavodoxin/NO_synth"/>
</dbReference>
<evidence type="ECO:0000256" key="1">
    <source>
        <dbReference type="SAM" id="MobiDB-lite"/>
    </source>
</evidence>
<evidence type="ECO:0000256" key="2">
    <source>
        <dbReference type="SAM" id="SignalP"/>
    </source>
</evidence>
<dbReference type="SUPFAM" id="SSF52218">
    <property type="entry name" value="Flavoproteins"/>
    <property type="match status" value="1"/>
</dbReference>
<keyword evidence="5" id="KW-1185">Reference proteome</keyword>
<dbReference type="GO" id="GO:0009055">
    <property type="term" value="F:electron transfer activity"/>
    <property type="evidence" value="ECO:0007669"/>
    <property type="project" value="InterPro"/>
</dbReference>
<dbReference type="Pfam" id="PF12682">
    <property type="entry name" value="Flavodoxin_4"/>
    <property type="match status" value="1"/>
</dbReference>
<protein>
    <submittedName>
        <fullName evidence="4">NAD(P)H-dependent oxidoreductase</fullName>
    </submittedName>
</protein>
<name>A0A926DNP4_9FIRM</name>
<accession>A0A926DNP4</accession>
<dbReference type="PROSITE" id="PS51257">
    <property type="entry name" value="PROKAR_LIPOPROTEIN"/>
    <property type="match status" value="1"/>
</dbReference>
<dbReference type="InterPro" id="IPR029039">
    <property type="entry name" value="Flavoprotein-like_sf"/>
</dbReference>
<proteinExistence type="predicted"/>
<dbReference type="RefSeq" id="WP_249312822.1">
    <property type="nucleotide sequence ID" value="NZ_JACRSU010000003.1"/>
</dbReference>
<organism evidence="4 5">
    <name type="scientific">Congzhengia minquanensis</name>
    <dbReference type="NCBI Taxonomy" id="2763657"/>
    <lineage>
        <taxon>Bacteria</taxon>
        <taxon>Bacillati</taxon>
        <taxon>Bacillota</taxon>
        <taxon>Clostridia</taxon>
        <taxon>Eubacteriales</taxon>
        <taxon>Oscillospiraceae</taxon>
        <taxon>Congzhengia</taxon>
    </lineage>
</organism>
<dbReference type="EMBL" id="JACRSU010000003">
    <property type="protein sequence ID" value="MBC8541032.1"/>
    <property type="molecule type" value="Genomic_DNA"/>
</dbReference>
<feature type="signal peptide" evidence="2">
    <location>
        <begin position="1"/>
        <end position="21"/>
    </location>
</feature>
<dbReference type="GO" id="GO:0016651">
    <property type="term" value="F:oxidoreductase activity, acting on NAD(P)H"/>
    <property type="evidence" value="ECO:0007669"/>
    <property type="project" value="UniProtKB-ARBA"/>
</dbReference>
<feature type="domain" description="Flavodoxin-like" evidence="3">
    <location>
        <begin position="63"/>
        <end position="216"/>
    </location>
</feature>
<evidence type="ECO:0000313" key="4">
    <source>
        <dbReference type="EMBL" id="MBC8541032.1"/>
    </source>
</evidence>
<dbReference type="GO" id="GO:0010181">
    <property type="term" value="F:FMN binding"/>
    <property type="evidence" value="ECO:0007669"/>
    <property type="project" value="InterPro"/>
</dbReference>
<dbReference type="Gene3D" id="3.40.50.360">
    <property type="match status" value="1"/>
</dbReference>
<dbReference type="AlphaFoldDB" id="A0A926DNP4"/>
<gene>
    <name evidence="4" type="ORF">H8698_08620</name>
</gene>
<comment type="caution">
    <text evidence="4">The sequence shown here is derived from an EMBL/GenBank/DDBJ whole genome shotgun (WGS) entry which is preliminary data.</text>
</comment>
<sequence length="219" mass="23774">MRKLCSFLMIFTMLLSGAACSSNTTNKEVPSTEPQENTPSPVPTENPENQEVSAETTEGISKSLVVYFSWSGNTENVAKSIQNQTDADIFEIIPQTPYSDDYDTVVDFAQEEQRADARPAISGSIENIAQYDVVYVGFPNWWGDMPMILYTFFDSYDLSGKTIAPFCTSGGSGLSNTVNEIKSLESGAAVTKGLHIGSSSSSNPEHAVKAWLDEIGLAK</sequence>
<dbReference type="PROSITE" id="PS50902">
    <property type="entry name" value="FLAVODOXIN_LIKE"/>
    <property type="match status" value="1"/>
</dbReference>
<feature type="region of interest" description="Disordered" evidence="1">
    <location>
        <begin position="22"/>
        <end position="55"/>
    </location>
</feature>
<evidence type="ECO:0000313" key="5">
    <source>
        <dbReference type="Proteomes" id="UP000611762"/>
    </source>
</evidence>
<dbReference type="PANTHER" id="PTHR39201:SF1">
    <property type="entry name" value="FLAVODOXIN-LIKE DOMAIN-CONTAINING PROTEIN"/>
    <property type="match status" value="1"/>
</dbReference>
<dbReference type="Proteomes" id="UP000611762">
    <property type="component" value="Unassembled WGS sequence"/>
</dbReference>